<reference evidence="1" key="1">
    <citation type="journal article" date="2020" name="Nature">
        <title>Giant virus diversity and host interactions through global metagenomics.</title>
        <authorList>
            <person name="Schulz F."/>
            <person name="Roux S."/>
            <person name="Paez-Espino D."/>
            <person name="Jungbluth S."/>
            <person name="Walsh D.A."/>
            <person name="Denef V.J."/>
            <person name="McMahon K.D."/>
            <person name="Konstantinidis K.T."/>
            <person name="Eloe-Fadrosh E.A."/>
            <person name="Kyrpides N.C."/>
            <person name="Woyke T."/>
        </authorList>
    </citation>
    <scope>NUCLEOTIDE SEQUENCE</scope>
    <source>
        <strain evidence="1">GVMAG-M-3300010158-13</strain>
    </source>
</reference>
<name>A0A6C0B7L5_9ZZZZ</name>
<evidence type="ECO:0000313" key="1">
    <source>
        <dbReference type="EMBL" id="QHS88032.1"/>
    </source>
</evidence>
<dbReference type="EMBL" id="MN739091">
    <property type="protein sequence ID" value="QHS88032.1"/>
    <property type="molecule type" value="Genomic_DNA"/>
</dbReference>
<accession>A0A6C0B7L5</accession>
<dbReference type="AlphaFoldDB" id="A0A6C0B7L5"/>
<organism evidence="1">
    <name type="scientific">viral metagenome</name>
    <dbReference type="NCBI Taxonomy" id="1070528"/>
    <lineage>
        <taxon>unclassified sequences</taxon>
        <taxon>metagenomes</taxon>
        <taxon>organismal metagenomes</taxon>
    </lineage>
</organism>
<proteinExistence type="predicted"/>
<protein>
    <submittedName>
        <fullName evidence="1">Uncharacterized protein</fullName>
    </submittedName>
</protein>
<sequence length="158" mass="18213">MACYQKQLILHKLPLPVDTLHIVYDYCFKNVIDVQKVKKAAMLDAIKNQTEISNIQVIPGYTGYTRNGHEHAFVITRCFSVYPRNVPELNWGPDSRSLAETYLSYSVCSKCGDFVNSKTKARNKLSFAWKRRCGNNEFSPFSKVTCKEENFHLSYCIK</sequence>